<keyword evidence="1" id="KW-0472">Membrane</keyword>
<dbReference type="EMBL" id="JABVCQ010000014">
    <property type="protein sequence ID" value="MBB1126155.1"/>
    <property type="molecule type" value="Genomic_DNA"/>
</dbReference>
<evidence type="ECO:0000313" key="2">
    <source>
        <dbReference type="EMBL" id="MBB1126155.1"/>
    </source>
</evidence>
<protein>
    <submittedName>
        <fullName evidence="2">Sulfite exporter TauE/SafE family protein</fullName>
    </submittedName>
</protein>
<keyword evidence="1" id="KW-1133">Transmembrane helix</keyword>
<proteinExistence type="predicted"/>
<dbReference type="AlphaFoldDB" id="A0A839HAR3"/>
<feature type="transmembrane region" description="Helical" evidence="1">
    <location>
        <begin position="949"/>
        <end position="968"/>
    </location>
</feature>
<dbReference type="RefSeq" id="WP_182583782.1">
    <property type="nucleotide sequence ID" value="NZ_JABVCQ010000014.1"/>
</dbReference>
<feature type="transmembrane region" description="Helical" evidence="1">
    <location>
        <begin position="767"/>
        <end position="787"/>
    </location>
</feature>
<name>A0A839HAR3_9GAMM</name>
<keyword evidence="1" id="KW-0812">Transmembrane</keyword>
<comment type="caution">
    <text evidence="2">The sequence shown here is derived from an EMBL/GenBank/DDBJ whole genome shotgun (WGS) entry which is preliminary data.</text>
</comment>
<dbReference type="Proteomes" id="UP000548632">
    <property type="component" value="Unassembled WGS sequence"/>
</dbReference>
<evidence type="ECO:0000313" key="3">
    <source>
        <dbReference type="Proteomes" id="UP000548632"/>
    </source>
</evidence>
<organism evidence="2 3">
    <name type="scientific">Thiospirillum jenense</name>
    <dbReference type="NCBI Taxonomy" id="1653858"/>
    <lineage>
        <taxon>Bacteria</taxon>
        <taxon>Pseudomonadati</taxon>
        <taxon>Pseudomonadota</taxon>
        <taxon>Gammaproteobacteria</taxon>
        <taxon>Chromatiales</taxon>
        <taxon>Chromatiaceae</taxon>
        <taxon>Thiospirillum</taxon>
    </lineage>
</organism>
<reference evidence="2 3" key="1">
    <citation type="journal article" date="2020" name="Arch. Microbiol.">
        <title>The genome sequence of the giant phototrophic gammaproteobacterium Thiospirillum jenense gives insight into its physiological properties and phylogenetic relationships.</title>
        <authorList>
            <person name="Imhoff J.F."/>
            <person name="Meyer T.E."/>
            <person name="Kyndt J.A."/>
        </authorList>
    </citation>
    <scope>NUCLEOTIDE SEQUENCE [LARGE SCALE GENOMIC DNA]</scope>
    <source>
        <strain evidence="2 3">DSM 216</strain>
    </source>
</reference>
<evidence type="ECO:0000256" key="1">
    <source>
        <dbReference type="SAM" id="Phobius"/>
    </source>
</evidence>
<feature type="transmembrane region" description="Helical" evidence="1">
    <location>
        <begin position="923"/>
        <end position="943"/>
    </location>
</feature>
<feature type="transmembrane region" description="Helical" evidence="1">
    <location>
        <begin position="793"/>
        <end position="810"/>
    </location>
</feature>
<sequence length="1186" mass="134180">MSSLTAKTVRQQILQPDAGVFLFHARAIERLISSQLAIQLQGVTIPRLPYYLMPRDDFLFGLETENAEALSVIEGLRLPEYVILLPSPNTQRLDDSDFDRLRYDYWGRRFEAEIARTWQIARDHHHDHSQFGVAALQRLIGSHAYIELRAVLAHDGITLPIWDDTHICRAFISLIIRLRYFAPGARAFFFPAIRTWPQVDAWLAASGLDLPAPLTTPELPDLLVKTCPGGAHQQLGAYLPLLPIALAYGQSDPDFHPALLRMGNYDQLDTAPAPVVESIPAASALATADLANRCRAAHQQGVLLRKRRLMISCIFSAIGGRLSRIVGRLLFSPTLERWRWWSPEPVVPTGIWLDAGLLLFRHAVAAAQRAELRNQFATALIHLANARRLLRRLQRFCQPVNDRLCQALSAAESASCDALAYLLAAKLKLDAHTGAELHTFVQRLVATDRGHTAVQPARTLLLQLEQVLLETRHDDYRLRPWHWLINGGRVRMRQILPFQSPLRALRALAVARARLEELPWPMPELERFSITLDSLTHRLTSRLEAQLTPRLERAMHDAGFIPRNHRERIAAHKMVRELLDVIRLRRHLKFTDVRDIVARNILRLPDPSVDEFFHGDRLRRFDRMAARVLPGVYRPGEIYILGLQQLSAPLFGNNSGRNLLRHVLIPFGGAYLGLKSLDLFQHLLPIGDGGIQFAQAMTVIGIGSTVNLLLYTNIGWHISRAVWRGVSATSHAIGYMLFGEGLRQLLRWPPLAQLLNTQLMRGIGRHLIAPLLIGILPLIPIMGLAVIVEEVPIRPGVWLLSLAFALGTLVRNTPTGRRFLDNFITSTVWLFRRINQTLILGAIRQLLAFFKELTRRFAQILHRVDESLTHHLAEHWTSFIVKMILTPVWHLLEGLMQFYITVLIEPQVNPVKHFPIVTVGHKLLLPLLPAITSVFITVTESVLPKLIAYPLVTLTIVLLPGLFGFLVWELKENWRLYEANHTHRLRRYASSQLHDEMIEPAIVGEHGETIRGILCRGFHSGILPKGFDRLRRVIRDELRDHTSYSKRIRTSGRRLAAIEHAIGVFVDRELAFALRERCRNPNCVLNRVETSRPRLATNLIDIQIALYVRAHGHEPAPVWIQINLSLTATGIEMEVRTCGPAPLIGAPCWAMVAEDLRLFAERAQAQIIPIGLPPNVLAAFTTKHMS</sequence>
<gene>
    <name evidence="2" type="ORF">HUK38_07915</name>
</gene>
<accession>A0A839HAR3</accession>
<keyword evidence="3" id="KW-1185">Reference proteome</keyword>